<gene>
    <name evidence="1" type="ORF">NLG97_g3199</name>
</gene>
<comment type="caution">
    <text evidence="1">The sequence shown here is derived from an EMBL/GenBank/DDBJ whole genome shotgun (WGS) entry which is preliminary data.</text>
</comment>
<dbReference type="EMBL" id="JANAKD010000254">
    <property type="protein sequence ID" value="KAJ3495711.1"/>
    <property type="molecule type" value="Genomic_DNA"/>
</dbReference>
<evidence type="ECO:0000313" key="2">
    <source>
        <dbReference type="Proteomes" id="UP001148737"/>
    </source>
</evidence>
<protein>
    <submittedName>
        <fullName evidence="1">Uncharacterized protein</fullName>
    </submittedName>
</protein>
<name>A0ACC1QZD5_9HYPO</name>
<evidence type="ECO:0000313" key="1">
    <source>
        <dbReference type="EMBL" id="KAJ3495711.1"/>
    </source>
</evidence>
<reference evidence="1" key="1">
    <citation type="submission" date="2022-07" db="EMBL/GenBank/DDBJ databases">
        <title>Genome Sequence of Lecanicillium saksenae.</title>
        <authorList>
            <person name="Buettner E."/>
        </authorList>
    </citation>
    <scope>NUCLEOTIDE SEQUENCE</scope>
    <source>
        <strain evidence="1">VT-O1</strain>
    </source>
</reference>
<dbReference type="Proteomes" id="UP001148737">
    <property type="component" value="Unassembled WGS sequence"/>
</dbReference>
<keyword evidence="2" id="KW-1185">Reference proteome</keyword>
<accession>A0ACC1QZD5</accession>
<organism evidence="1 2">
    <name type="scientific">Lecanicillium saksenae</name>
    <dbReference type="NCBI Taxonomy" id="468837"/>
    <lineage>
        <taxon>Eukaryota</taxon>
        <taxon>Fungi</taxon>
        <taxon>Dikarya</taxon>
        <taxon>Ascomycota</taxon>
        <taxon>Pezizomycotina</taxon>
        <taxon>Sordariomycetes</taxon>
        <taxon>Hypocreomycetidae</taxon>
        <taxon>Hypocreales</taxon>
        <taxon>Cordycipitaceae</taxon>
        <taxon>Lecanicillium</taxon>
    </lineage>
</organism>
<proteinExistence type="predicted"/>
<sequence>MRYLSKLASILPLLGLAQGAALATRQIQNPGSKDPQYVRVVGVSVLGSGCPKDTADVQIDATGTLFEVTFSEYEVQTGPDTHPADWRKNCKLTINMEFTAGFQFSIVDTDMYGYAEIPAKVKGQCMNTYSFTGGGSDHVDFKLPLNGPYSGNFDLHSNPGISSYSPCGGSTAILNMNTACAISPTNLPALIAVDHISGVLTVKFHLEWRPCSA</sequence>